<dbReference type="EMBL" id="BMAT01000942">
    <property type="protein sequence ID" value="GFR76792.1"/>
    <property type="molecule type" value="Genomic_DNA"/>
</dbReference>
<protein>
    <submittedName>
        <fullName evidence="4">Homeobox protein Meis1</fullName>
    </submittedName>
</protein>
<dbReference type="AlphaFoldDB" id="A0AAV4FTP0"/>
<sequence length="327" mass="34868">MPVVSNAMSYDGEQLPGYGGMDAAAAGMYGGDPHRAMAAAAAVASHPLSHTGLNHAGSGLHGQPPSSYPSAPYSSTVSTGMPHGGVMGGATQDSQMKRDKDSIYSHQLFPLLALIFEKCELATCTPREPGVTGGDVCSSDSFNEDISSFSKQVLSRLEKPLFTANHELDSLLVRCRPFPYRTYVPTLSIAPGISGSSLYCRPPRNAIVLPYAFTPSMLSRTGGQCSPHAEREIRSVVARMHRDATVRSGPLQIGPNDLHHCAIGRLGALSTYCVPVCETHLPSGRELEADRTFWDTTERVACTTDGVSAMGSLSEKPRKSFTVVSDH</sequence>
<feature type="domain" description="MEIS N-terminal" evidence="3">
    <location>
        <begin position="96"/>
        <end position="174"/>
    </location>
</feature>
<evidence type="ECO:0000256" key="1">
    <source>
        <dbReference type="ARBA" id="ARBA00023242"/>
    </source>
</evidence>
<evidence type="ECO:0000256" key="2">
    <source>
        <dbReference type="SAM" id="MobiDB-lite"/>
    </source>
</evidence>
<evidence type="ECO:0000313" key="4">
    <source>
        <dbReference type="EMBL" id="GFR76792.1"/>
    </source>
</evidence>
<keyword evidence="4" id="KW-0238">DNA-binding</keyword>
<keyword evidence="1" id="KW-0539">Nucleus</keyword>
<dbReference type="Pfam" id="PF16493">
    <property type="entry name" value="Meis_PKNOX_N"/>
    <property type="match status" value="1"/>
</dbReference>
<keyword evidence="4" id="KW-0371">Homeobox</keyword>
<organism evidence="4 5">
    <name type="scientific">Elysia marginata</name>
    <dbReference type="NCBI Taxonomy" id="1093978"/>
    <lineage>
        <taxon>Eukaryota</taxon>
        <taxon>Metazoa</taxon>
        <taxon>Spiralia</taxon>
        <taxon>Lophotrochozoa</taxon>
        <taxon>Mollusca</taxon>
        <taxon>Gastropoda</taxon>
        <taxon>Heterobranchia</taxon>
        <taxon>Euthyneura</taxon>
        <taxon>Panpulmonata</taxon>
        <taxon>Sacoglossa</taxon>
        <taxon>Placobranchoidea</taxon>
        <taxon>Plakobranchidae</taxon>
        <taxon>Elysia</taxon>
    </lineage>
</organism>
<name>A0AAV4FTP0_9GAST</name>
<comment type="caution">
    <text evidence="4">The sequence shown here is derived from an EMBL/GenBank/DDBJ whole genome shotgun (WGS) entry which is preliminary data.</text>
</comment>
<dbReference type="Proteomes" id="UP000762676">
    <property type="component" value="Unassembled WGS sequence"/>
</dbReference>
<dbReference type="InterPro" id="IPR032453">
    <property type="entry name" value="PKNOX/Meis_N"/>
</dbReference>
<accession>A0AAV4FTP0</accession>
<evidence type="ECO:0000313" key="5">
    <source>
        <dbReference type="Proteomes" id="UP000762676"/>
    </source>
</evidence>
<gene>
    <name evidence="4" type="ORF">ElyMa_000492100</name>
</gene>
<evidence type="ECO:0000259" key="3">
    <source>
        <dbReference type="Pfam" id="PF16493"/>
    </source>
</evidence>
<dbReference type="GO" id="GO:0003677">
    <property type="term" value="F:DNA binding"/>
    <property type="evidence" value="ECO:0007669"/>
    <property type="project" value="UniProtKB-KW"/>
</dbReference>
<proteinExistence type="predicted"/>
<keyword evidence="5" id="KW-1185">Reference proteome</keyword>
<reference evidence="4 5" key="1">
    <citation type="journal article" date="2021" name="Elife">
        <title>Chloroplast acquisition without the gene transfer in kleptoplastic sea slugs, Plakobranchus ocellatus.</title>
        <authorList>
            <person name="Maeda T."/>
            <person name="Takahashi S."/>
            <person name="Yoshida T."/>
            <person name="Shimamura S."/>
            <person name="Takaki Y."/>
            <person name="Nagai Y."/>
            <person name="Toyoda A."/>
            <person name="Suzuki Y."/>
            <person name="Arimoto A."/>
            <person name="Ishii H."/>
            <person name="Satoh N."/>
            <person name="Nishiyama T."/>
            <person name="Hasebe M."/>
            <person name="Maruyama T."/>
            <person name="Minagawa J."/>
            <person name="Obokata J."/>
            <person name="Shigenobu S."/>
        </authorList>
    </citation>
    <scope>NUCLEOTIDE SEQUENCE [LARGE SCALE GENOMIC DNA]</scope>
</reference>
<feature type="region of interest" description="Disordered" evidence="2">
    <location>
        <begin position="52"/>
        <end position="79"/>
    </location>
</feature>
<feature type="compositionally biased region" description="Low complexity" evidence="2">
    <location>
        <begin position="64"/>
        <end position="75"/>
    </location>
</feature>